<dbReference type="Pfam" id="PF26036">
    <property type="entry name" value="Peptidase_inhib_put"/>
    <property type="match status" value="1"/>
</dbReference>
<evidence type="ECO:0000313" key="3">
    <source>
        <dbReference type="Proteomes" id="UP000011623"/>
    </source>
</evidence>
<accession>M0K8M3</accession>
<reference evidence="2 3" key="1">
    <citation type="journal article" date="2014" name="PLoS Genet.">
        <title>Phylogenetically driven sequencing of extremely halophilic archaea reveals strategies for static and dynamic osmo-response.</title>
        <authorList>
            <person name="Becker E.A."/>
            <person name="Seitzer P.M."/>
            <person name="Tritt A."/>
            <person name="Larsen D."/>
            <person name="Krusor M."/>
            <person name="Yao A.I."/>
            <person name="Wu D."/>
            <person name="Madern D."/>
            <person name="Eisen J.A."/>
            <person name="Darling A.E."/>
            <person name="Facciotti M.T."/>
        </authorList>
    </citation>
    <scope>NUCLEOTIDE SEQUENCE [LARGE SCALE GENOMIC DNA]</scope>
    <source>
        <strain evidence="2 3">JCM 13557</strain>
    </source>
</reference>
<dbReference type="AlphaFoldDB" id="M0K8M3"/>
<name>M0K8M3_9EURY</name>
<dbReference type="PATRIC" id="fig|1227452.3.peg.3565"/>
<dbReference type="EMBL" id="AOLW01000047">
    <property type="protein sequence ID" value="EMA17173.1"/>
    <property type="molecule type" value="Genomic_DNA"/>
</dbReference>
<protein>
    <recommendedName>
        <fullName evidence="1">Putative peptidase inhibitor domain-containing protein</fullName>
    </recommendedName>
</protein>
<keyword evidence="3" id="KW-1185">Reference proteome</keyword>
<organism evidence="2 3">
    <name type="scientific">Haloarcula amylolytica JCM 13557</name>
    <dbReference type="NCBI Taxonomy" id="1227452"/>
    <lineage>
        <taxon>Archaea</taxon>
        <taxon>Methanobacteriati</taxon>
        <taxon>Methanobacteriota</taxon>
        <taxon>Stenosarchaea group</taxon>
        <taxon>Halobacteria</taxon>
        <taxon>Halobacteriales</taxon>
        <taxon>Haloarculaceae</taxon>
        <taxon>Haloarcula</taxon>
    </lineage>
</organism>
<evidence type="ECO:0000313" key="2">
    <source>
        <dbReference type="EMBL" id="EMA17173.1"/>
    </source>
</evidence>
<dbReference type="RefSeq" id="WP_008312813.1">
    <property type="nucleotide sequence ID" value="NZ_AOLW01000047.1"/>
</dbReference>
<comment type="caution">
    <text evidence="2">The sequence shown here is derived from an EMBL/GenBank/DDBJ whole genome shotgun (WGS) entry which is preliminary data.</text>
</comment>
<sequence>MAPYIQKEVAHLRDDATSGSTVTLVLGVADGAMADVKEQVHEAGATSIEELPFNSLQATLPETSVDRVCDIPGIESVELDSGMEVLAGN</sequence>
<proteinExistence type="predicted"/>
<evidence type="ECO:0000259" key="1">
    <source>
        <dbReference type="Pfam" id="PF26036"/>
    </source>
</evidence>
<dbReference type="Proteomes" id="UP000011623">
    <property type="component" value="Unassembled WGS sequence"/>
</dbReference>
<dbReference type="InterPro" id="IPR058957">
    <property type="entry name" value="Peptidase_inhib_put_dom"/>
</dbReference>
<gene>
    <name evidence="2" type="ORF">C442_17925</name>
</gene>
<feature type="domain" description="Putative peptidase inhibitor" evidence="1">
    <location>
        <begin position="4"/>
        <end position="82"/>
    </location>
</feature>